<reference evidence="3" key="1">
    <citation type="journal article" date="2011" name="Proc. Natl. Acad. Sci. U.S.A.">
        <title>Obligate biotrophy features unraveled by the genomic analysis of rust fungi.</title>
        <authorList>
            <person name="Duplessis S."/>
            <person name="Cuomo C.A."/>
            <person name="Lin Y.-C."/>
            <person name="Aerts A."/>
            <person name="Tisserant E."/>
            <person name="Veneault-Fourrey C."/>
            <person name="Joly D.L."/>
            <person name="Hacquard S."/>
            <person name="Amselem J."/>
            <person name="Cantarel B.L."/>
            <person name="Chiu R."/>
            <person name="Coutinho P.M."/>
            <person name="Feau N."/>
            <person name="Field M."/>
            <person name="Frey P."/>
            <person name="Gelhaye E."/>
            <person name="Goldberg J."/>
            <person name="Grabherr M.G."/>
            <person name="Kodira C.D."/>
            <person name="Kohler A."/>
            <person name="Kuees U."/>
            <person name="Lindquist E.A."/>
            <person name="Lucas S.M."/>
            <person name="Mago R."/>
            <person name="Mauceli E."/>
            <person name="Morin E."/>
            <person name="Murat C."/>
            <person name="Pangilinan J.L."/>
            <person name="Park R."/>
            <person name="Pearson M."/>
            <person name="Quesneville H."/>
            <person name="Rouhier N."/>
            <person name="Sakthikumar S."/>
            <person name="Salamov A.A."/>
            <person name="Schmutz J."/>
            <person name="Selles B."/>
            <person name="Shapiro H."/>
            <person name="Tanguay P."/>
            <person name="Tuskan G.A."/>
            <person name="Henrissat B."/>
            <person name="Van de Peer Y."/>
            <person name="Rouze P."/>
            <person name="Ellis J.G."/>
            <person name="Dodds P.N."/>
            <person name="Schein J.E."/>
            <person name="Zhong S."/>
            <person name="Hamelin R.C."/>
            <person name="Grigoriev I.V."/>
            <person name="Szabo L.J."/>
            <person name="Martin F."/>
        </authorList>
    </citation>
    <scope>NUCLEOTIDE SEQUENCE [LARGE SCALE GENOMIC DNA]</scope>
    <source>
        <strain evidence="3">98AG31 / pathotype 3-4-7</strain>
    </source>
</reference>
<gene>
    <name evidence="2" type="ORF">MELLADRAFT_105073</name>
</gene>
<protein>
    <recommendedName>
        <fullName evidence="4">F-box domain-containing protein</fullName>
    </recommendedName>
</protein>
<dbReference type="VEuPathDB" id="FungiDB:MELLADRAFT_105073"/>
<dbReference type="AlphaFoldDB" id="F4RH58"/>
<dbReference type="KEGG" id="mlr:MELLADRAFT_105073"/>
<dbReference type="InParanoid" id="F4RH58"/>
<dbReference type="InterPro" id="IPR032675">
    <property type="entry name" value="LRR_dom_sf"/>
</dbReference>
<dbReference type="Gene3D" id="3.80.10.10">
    <property type="entry name" value="Ribonuclease Inhibitor"/>
    <property type="match status" value="1"/>
</dbReference>
<dbReference type="GeneID" id="18922484"/>
<evidence type="ECO:0008006" key="4">
    <source>
        <dbReference type="Google" id="ProtNLM"/>
    </source>
</evidence>
<proteinExistence type="predicted"/>
<keyword evidence="3" id="KW-1185">Reference proteome</keyword>
<dbReference type="RefSeq" id="XP_007408587.1">
    <property type="nucleotide sequence ID" value="XM_007408525.1"/>
</dbReference>
<dbReference type="HOGENOM" id="CLU_038719_0_0_1"/>
<name>F4RH58_MELLP</name>
<accession>F4RH58</accession>
<organism evidence="3">
    <name type="scientific">Melampsora larici-populina (strain 98AG31 / pathotype 3-4-7)</name>
    <name type="common">Poplar leaf rust fungus</name>
    <dbReference type="NCBI Taxonomy" id="747676"/>
    <lineage>
        <taxon>Eukaryota</taxon>
        <taxon>Fungi</taxon>
        <taxon>Dikarya</taxon>
        <taxon>Basidiomycota</taxon>
        <taxon>Pucciniomycotina</taxon>
        <taxon>Pucciniomycetes</taxon>
        <taxon>Pucciniales</taxon>
        <taxon>Melampsoraceae</taxon>
        <taxon>Melampsora</taxon>
    </lineage>
</organism>
<evidence type="ECO:0000313" key="2">
    <source>
        <dbReference type="EMBL" id="EGG08389.1"/>
    </source>
</evidence>
<dbReference type="SUPFAM" id="SSF52047">
    <property type="entry name" value="RNI-like"/>
    <property type="match status" value="1"/>
</dbReference>
<dbReference type="EMBL" id="GL883101">
    <property type="protein sequence ID" value="EGG08389.1"/>
    <property type="molecule type" value="Genomic_DNA"/>
</dbReference>
<dbReference type="Proteomes" id="UP000001072">
    <property type="component" value="Unassembled WGS sequence"/>
</dbReference>
<evidence type="ECO:0000256" key="1">
    <source>
        <dbReference type="SAM" id="MobiDB-lite"/>
    </source>
</evidence>
<evidence type="ECO:0000313" key="3">
    <source>
        <dbReference type="Proteomes" id="UP000001072"/>
    </source>
</evidence>
<sequence length="375" mass="43619">MVYHQSAEEHNSIKERKSDRRHYTTNTRIIMNLLVYLGHGGPPVLNSIQNLAVVHRKFYRLCLPKLWQKVAFPTSLPAPISLWTGDLLLKHGNLVKSAQFDLEYVALHQHPHEFSETEMSLLDNTSLLHVSNFRFKIGLLNIAKIFKVCPSLESVSISLQPSGRTSEWVSALAVRLRSPFQLLPQLEHLQLKDHRYQGLSGNFIIDIIKELPSLISLELSRFKFFRKESVEESFGWNLAQLKKLRKLSLECISCEDQTWTLNSWPEPLTNLEIRCCEGMTPEMAHRLLSDHYEIINLLVSFEDCRSLEVLEYHGDMYDDQWNSLKNLLSRRTWPKLVVLDLCYSSLYDGNGRWLGKQEVEELFKPFNIQLLMKKN</sequence>
<feature type="region of interest" description="Disordered" evidence="1">
    <location>
        <begin position="1"/>
        <end position="20"/>
    </location>
</feature>